<dbReference type="AlphaFoldDB" id="A0A146K8B8"/>
<evidence type="ECO:0000256" key="1">
    <source>
        <dbReference type="SAM" id="Phobius"/>
    </source>
</evidence>
<feature type="non-terminal residue" evidence="2">
    <location>
        <position position="1"/>
    </location>
</feature>
<accession>A0A146K8B8</accession>
<keyword evidence="1" id="KW-0472">Membrane</keyword>
<protein>
    <submittedName>
        <fullName evidence="2">Major facilitator superfamily protein</fullName>
    </submittedName>
</protein>
<proteinExistence type="predicted"/>
<reference evidence="2" key="1">
    <citation type="submission" date="2015-07" db="EMBL/GenBank/DDBJ databases">
        <title>Adaptation to a free-living lifestyle via gene acquisitions in the diplomonad Trepomonas sp. PC1.</title>
        <authorList>
            <person name="Xu F."/>
            <person name="Jerlstrom-Hultqvist J."/>
            <person name="Kolisko M."/>
            <person name="Simpson A.G.B."/>
            <person name="Roger A.J."/>
            <person name="Svard S.G."/>
            <person name="Andersson J.O."/>
        </authorList>
    </citation>
    <scope>NUCLEOTIDE SEQUENCE</scope>
    <source>
        <strain evidence="2">PC1</strain>
    </source>
</reference>
<feature type="transmembrane region" description="Helical" evidence="1">
    <location>
        <begin position="36"/>
        <end position="61"/>
    </location>
</feature>
<sequence>SVMAGMPTCSRTIGQSVSLCLFSAIQQIVEKQSQNFIWSFQLILILMIGFAVIGTILAWFLGQLEGEENKIGAKK</sequence>
<dbReference type="EMBL" id="GDID01003749">
    <property type="protein sequence ID" value="JAP92857.1"/>
    <property type="molecule type" value="Transcribed_RNA"/>
</dbReference>
<organism evidence="2">
    <name type="scientific">Trepomonas sp. PC1</name>
    <dbReference type="NCBI Taxonomy" id="1076344"/>
    <lineage>
        <taxon>Eukaryota</taxon>
        <taxon>Metamonada</taxon>
        <taxon>Diplomonadida</taxon>
        <taxon>Hexamitidae</taxon>
        <taxon>Hexamitinae</taxon>
        <taxon>Trepomonas</taxon>
    </lineage>
</organism>
<keyword evidence="1" id="KW-1133">Transmembrane helix</keyword>
<evidence type="ECO:0000313" key="2">
    <source>
        <dbReference type="EMBL" id="JAP92857.1"/>
    </source>
</evidence>
<gene>
    <name evidence="2" type="ORF">TPC1_15065</name>
</gene>
<keyword evidence="1" id="KW-0812">Transmembrane</keyword>
<name>A0A146K8B8_9EUKA</name>
<feature type="non-terminal residue" evidence="2">
    <location>
        <position position="75"/>
    </location>
</feature>